<dbReference type="PANTHER" id="PTHR46711">
    <property type="entry name" value="HISTONE-LYSINE N-METHYLTRANSFERASE SETD2"/>
    <property type="match status" value="1"/>
</dbReference>
<feature type="domain" description="SET" evidence="1">
    <location>
        <begin position="23"/>
        <end position="140"/>
    </location>
</feature>
<dbReference type="InterPro" id="IPR046341">
    <property type="entry name" value="SET_dom_sf"/>
</dbReference>
<reference evidence="2 3" key="1">
    <citation type="submission" date="2016-07" db="EMBL/GenBank/DDBJ databases">
        <title>Pervasive Adenine N6-methylation of Active Genes in Fungi.</title>
        <authorList>
            <consortium name="DOE Joint Genome Institute"/>
            <person name="Mondo S.J."/>
            <person name="Dannebaum R.O."/>
            <person name="Kuo R.C."/>
            <person name="Labutti K."/>
            <person name="Haridas S."/>
            <person name="Kuo A."/>
            <person name="Salamov A."/>
            <person name="Ahrendt S.R."/>
            <person name="Lipzen A."/>
            <person name="Sullivan W."/>
            <person name="Andreopoulos W.B."/>
            <person name="Clum A."/>
            <person name="Lindquist E."/>
            <person name="Daum C."/>
            <person name="Ramamoorthy G.K."/>
            <person name="Gryganskyi A."/>
            <person name="Culley D."/>
            <person name="Magnuson J.K."/>
            <person name="James T.Y."/>
            <person name="O'Malley M.A."/>
            <person name="Stajich J.E."/>
            <person name="Spatafora J.W."/>
            <person name="Visel A."/>
            <person name="Grigoriev I.V."/>
        </authorList>
    </citation>
    <scope>NUCLEOTIDE SEQUENCE [LARGE SCALE GENOMIC DNA]</scope>
    <source>
        <strain evidence="2 3">PL171</strain>
    </source>
</reference>
<dbReference type="InterPro" id="IPR042294">
    <property type="entry name" value="SETD2_animal"/>
</dbReference>
<dbReference type="SUPFAM" id="SSF82199">
    <property type="entry name" value="SET domain"/>
    <property type="match status" value="1"/>
</dbReference>
<dbReference type="OrthoDB" id="422362at2759"/>
<feature type="non-terminal residue" evidence="2">
    <location>
        <position position="162"/>
    </location>
</feature>
<keyword evidence="3" id="KW-1185">Reference proteome</keyword>
<evidence type="ECO:0000259" key="1">
    <source>
        <dbReference type="PROSITE" id="PS50280"/>
    </source>
</evidence>
<dbReference type="Gene3D" id="2.170.270.10">
    <property type="entry name" value="SET domain"/>
    <property type="match status" value="1"/>
</dbReference>
<dbReference type="InterPro" id="IPR001214">
    <property type="entry name" value="SET_dom"/>
</dbReference>
<sequence>MPRRHVPVGRHCRNRRFQTRDYAPVEVFDAGPKGFGIRSLADLAPNTFVLEYVGDVITRKRFLRRAKQYALEGCKHFYFMALQGDQLIDAQKRGGLARFINHSCRPNCATQKWVVGGKLRIGLFTTRSVKRGQELTFDYQFERYGNEAQPCFCGEDVCSGFI</sequence>
<evidence type="ECO:0000313" key="2">
    <source>
        <dbReference type="EMBL" id="ORZ31119.1"/>
    </source>
</evidence>
<organism evidence="2 3">
    <name type="scientific">Catenaria anguillulae PL171</name>
    <dbReference type="NCBI Taxonomy" id="765915"/>
    <lineage>
        <taxon>Eukaryota</taxon>
        <taxon>Fungi</taxon>
        <taxon>Fungi incertae sedis</taxon>
        <taxon>Blastocladiomycota</taxon>
        <taxon>Blastocladiomycetes</taxon>
        <taxon>Blastocladiales</taxon>
        <taxon>Catenariaceae</taxon>
        <taxon>Catenaria</taxon>
    </lineage>
</organism>
<gene>
    <name evidence="2" type="ORF">BCR44DRAFT_1392906</name>
</gene>
<accession>A0A1Y2H980</accession>
<proteinExistence type="predicted"/>
<dbReference type="STRING" id="765915.A0A1Y2H980"/>
<dbReference type="Pfam" id="PF00856">
    <property type="entry name" value="SET"/>
    <property type="match status" value="1"/>
</dbReference>
<evidence type="ECO:0000313" key="3">
    <source>
        <dbReference type="Proteomes" id="UP000193411"/>
    </source>
</evidence>
<dbReference type="PANTHER" id="PTHR46711:SF1">
    <property type="entry name" value="HISTONE-LYSINE N-METHYLTRANSFERASE SETD2"/>
    <property type="match status" value="1"/>
</dbReference>
<dbReference type="Proteomes" id="UP000193411">
    <property type="component" value="Unassembled WGS sequence"/>
</dbReference>
<comment type="caution">
    <text evidence="2">The sequence shown here is derived from an EMBL/GenBank/DDBJ whole genome shotgun (WGS) entry which is preliminary data.</text>
</comment>
<dbReference type="GO" id="GO:0046975">
    <property type="term" value="F:histone H3K36 methyltransferase activity"/>
    <property type="evidence" value="ECO:0007669"/>
    <property type="project" value="InterPro"/>
</dbReference>
<dbReference type="SMART" id="SM00317">
    <property type="entry name" value="SET"/>
    <property type="match status" value="1"/>
</dbReference>
<dbReference type="AlphaFoldDB" id="A0A1Y2H980"/>
<dbReference type="PROSITE" id="PS50280">
    <property type="entry name" value="SET"/>
    <property type="match status" value="1"/>
</dbReference>
<protein>
    <recommendedName>
        <fullName evidence="1">SET domain-containing protein</fullName>
    </recommendedName>
</protein>
<name>A0A1Y2H980_9FUNG</name>
<dbReference type="EMBL" id="MCFL01000066">
    <property type="protein sequence ID" value="ORZ31119.1"/>
    <property type="molecule type" value="Genomic_DNA"/>
</dbReference>